<dbReference type="Proteomes" id="UP000093366">
    <property type="component" value="Unassembled WGS sequence"/>
</dbReference>
<sequence length="105" mass="11775">MTIPKKGSRKVVVDSVVYRWTIRNKPIYSQGAFGSDMTAAVELAESSGAVLSITFPWLRCDSWIGYPELPITPKDIEKCIISALQNGWQPEKKGRAFKYVHESKA</sequence>
<protein>
    <submittedName>
        <fullName evidence="1">Uncharacterized protein</fullName>
    </submittedName>
</protein>
<organism evidence="1 2">
    <name type="scientific">Pseudoalteromonas luteoviolacea</name>
    <dbReference type="NCBI Taxonomy" id="43657"/>
    <lineage>
        <taxon>Bacteria</taxon>
        <taxon>Pseudomonadati</taxon>
        <taxon>Pseudomonadota</taxon>
        <taxon>Gammaproteobacteria</taxon>
        <taxon>Alteromonadales</taxon>
        <taxon>Pseudoalteromonadaceae</taxon>
        <taxon>Pseudoalteromonas</taxon>
    </lineage>
</organism>
<reference evidence="2" key="1">
    <citation type="submission" date="2016-07" db="EMBL/GenBank/DDBJ databases">
        <authorList>
            <person name="Florea S."/>
            <person name="Webb J.S."/>
            <person name="Jaromczyk J."/>
            <person name="Schardl C.L."/>
        </authorList>
    </citation>
    <scope>NUCLEOTIDE SEQUENCE [LARGE SCALE GENOMIC DNA]</scope>
    <source>
        <strain evidence="2">IPB1</strain>
    </source>
</reference>
<dbReference type="RefSeq" id="WP_065789756.1">
    <property type="nucleotide sequence ID" value="NZ_JAGJED010000001.1"/>
</dbReference>
<dbReference type="OrthoDB" id="196248at2"/>
<gene>
    <name evidence="1" type="ORF">A7985_07330</name>
</gene>
<evidence type="ECO:0000313" key="2">
    <source>
        <dbReference type="Proteomes" id="UP000093366"/>
    </source>
</evidence>
<proteinExistence type="predicted"/>
<dbReference type="AlphaFoldDB" id="A0A1C0TWQ1"/>
<name>A0A1C0TWQ1_9GAMM</name>
<comment type="caution">
    <text evidence="1">The sequence shown here is derived from an EMBL/GenBank/DDBJ whole genome shotgun (WGS) entry which is preliminary data.</text>
</comment>
<accession>A0A1C0TWQ1</accession>
<evidence type="ECO:0000313" key="1">
    <source>
        <dbReference type="EMBL" id="OCQ23743.1"/>
    </source>
</evidence>
<dbReference type="EMBL" id="MAUJ01000001">
    <property type="protein sequence ID" value="OCQ23743.1"/>
    <property type="molecule type" value="Genomic_DNA"/>
</dbReference>